<dbReference type="STRING" id="269621.A0A238FDY9"/>
<sequence length="124" mass="13617">MSIHPPPPIPPITPTRSTQLVSSMLNESIAVLIASDARLVIGSFTCLDHQGNLVLNETYEYPASGSEKEQGWHKQRRDFPVHRLTSRQARSIGMVMVPRKEWGGVWLHTPGASGATSNAETSQD</sequence>
<keyword evidence="2" id="KW-1185">Reference proteome</keyword>
<organism evidence="1 2">
    <name type="scientific">Microbotryum intermedium</name>
    <dbReference type="NCBI Taxonomy" id="269621"/>
    <lineage>
        <taxon>Eukaryota</taxon>
        <taxon>Fungi</taxon>
        <taxon>Dikarya</taxon>
        <taxon>Basidiomycota</taxon>
        <taxon>Pucciniomycotina</taxon>
        <taxon>Microbotryomycetes</taxon>
        <taxon>Microbotryales</taxon>
        <taxon>Microbotryaceae</taxon>
        <taxon>Microbotryum</taxon>
    </lineage>
</organism>
<reference evidence="2" key="1">
    <citation type="submission" date="2016-09" db="EMBL/GenBank/DDBJ databases">
        <authorList>
            <person name="Jeantristanb JTB J.-T."/>
            <person name="Ricardo R."/>
        </authorList>
    </citation>
    <scope>NUCLEOTIDE SEQUENCE [LARGE SCALE GENOMIC DNA]</scope>
</reference>
<dbReference type="OrthoDB" id="368909at2759"/>
<evidence type="ECO:0000313" key="1">
    <source>
        <dbReference type="EMBL" id="SCV71427.1"/>
    </source>
</evidence>
<dbReference type="Gene3D" id="2.30.30.100">
    <property type="match status" value="1"/>
</dbReference>
<dbReference type="Proteomes" id="UP000198372">
    <property type="component" value="Unassembled WGS sequence"/>
</dbReference>
<proteinExistence type="predicted"/>
<dbReference type="InterPro" id="IPR010920">
    <property type="entry name" value="LSM_dom_sf"/>
</dbReference>
<dbReference type="SUPFAM" id="SSF50182">
    <property type="entry name" value="Sm-like ribonucleoproteins"/>
    <property type="match status" value="1"/>
</dbReference>
<protein>
    <submittedName>
        <fullName evidence="1">BQ2448_3015 protein</fullName>
    </submittedName>
</protein>
<name>A0A238FDY9_9BASI</name>
<evidence type="ECO:0000313" key="2">
    <source>
        <dbReference type="Proteomes" id="UP000198372"/>
    </source>
</evidence>
<gene>
    <name evidence="1" type="ORF">BQ2448_3015</name>
</gene>
<dbReference type="EMBL" id="FMSP01000007">
    <property type="protein sequence ID" value="SCV71427.1"/>
    <property type="molecule type" value="Genomic_DNA"/>
</dbReference>
<dbReference type="AlphaFoldDB" id="A0A238FDY9"/>
<accession>A0A238FDY9</accession>